<evidence type="ECO:0000256" key="1">
    <source>
        <dbReference type="SAM" id="MobiDB-lite"/>
    </source>
</evidence>
<reference evidence="2 3" key="1">
    <citation type="journal article" date="2007" name="Science">
        <title>Sea anemone genome reveals ancestral eumetazoan gene repertoire and genomic organization.</title>
        <authorList>
            <person name="Putnam N.H."/>
            <person name="Srivastava M."/>
            <person name="Hellsten U."/>
            <person name="Dirks B."/>
            <person name="Chapman J."/>
            <person name="Salamov A."/>
            <person name="Terry A."/>
            <person name="Shapiro H."/>
            <person name="Lindquist E."/>
            <person name="Kapitonov V.V."/>
            <person name="Jurka J."/>
            <person name="Genikhovich G."/>
            <person name="Grigoriev I.V."/>
            <person name="Lucas S.M."/>
            <person name="Steele R.E."/>
            <person name="Finnerty J.R."/>
            <person name="Technau U."/>
            <person name="Martindale M.Q."/>
            <person name="Rokhsar D.S."/>
        </authorList>
    </citation>
    <scope>NUCLEOTIDE SEQUENCE [LARGE SCALE GENOMIC DNA]</scope>
    <source>
        <strain evidence="3">CH2 X CH6</strain>
    </source>
</reference>
<organism evidence="2 3">
    <name type="scientific">Nematostella vectensis</name>
    <name type="common">Starlet sea anemone</name>
    <dbReference type="NCBI Taxonomy" id="45351"/>
    <lineage>
        <taxon>Eukaryota</taxon>
        <taxon>Metazoa</taxon>
        <taxon>Cnidaria</taxon>
        <taxon>Anthozoa</taxon>
        <taxon>Hexacorallia</taxon>
        <taxon>Actiniaria</taxon>
        <taxon>Edwardsiidae</taxon>
        <taxon>Nematostella</taxon>
    </lineage>
</organism>
<dbReference type="OMA" id="NIKIMIT"/>
<feature type="compositionally biased region" description="Basic and acidic residues" evidence="1">
    <location>
        <begin position="37"/>
        <end position="51"/>
    </location>
</feature>
<evidence type="ECO:0000313" key="3">
    <source>
        <dbReference type="Proteomes" id="UP000001593"/>
    </source>
</evidence>
<name>A7RJ70_NEMVE</name>
<gene>
    <name evidence="2" type="ORF">NEMVEDRAFT_v1g197901</name>
</gene>
<sequence length="117" mass="13220">MSSRPGKRDTEDDLLAFQEQFLADRQKPAALVVRVKRDEPSAAQENTKHDSSVATSVHQRDVVSMSGLPKMMPGLQPGQISPPRKRSKFKQQKEKQKVLFRFSPENNIKIMITSGPF</sequence>
<dbReference type="HOGENOM" id="CLU_2087675_0_0_1"/>
<evidence type="ECO:0000313" key="2">
    <source>
        <dbReference type="EMBL" id="EDO48628.1"/>
    </source>
</evidence>
<feature type="region of interest" description="Disordered" evidence="1">
    <location>
        <begin position="37"/>
        <end position="97"/>
    </location>
</feature>
<dbReference type="InParanoid" id="A7RJ70"/>
<dbReference type="PhylomeDB" id="A7RJ70"/>
<protein>
    <submittedName>
        <fullName evidence="2">Uncharacterized protein</fullName>
    </submittedName>
</protein>
<proteinExistence type="predicted"/>
<accession>A7RJ70</accession>
<dbReference type="Proteomes" id="UP000001593">
    <property type="component" value="Unassembled WGS sequence"/>
</dbReference>
<dbReference type="AlphaFoldDB" id="A7RJ70"/>
<dbReference type="EMBL" id="DS469513">
    <property type="protein sequence ID" value="EDO48628.1"/>
    <property type="molecule type" value="Genomic_DNA"/>
</dbReference>
<keyword evidence="3" id="KW-1185">Reference proteome</keyword>